<protein>
    <submittedName>
        <fullName evidence="4">Uncharacterized protein</fullName>
    </submittedName>
</protein>
<dbReference type="GO" id="GO:0005975">
    <property type="term" value="P:carbohydrate metabolic process"/>
    <property type="evidence" value="ECO:0007669"/>
    <property type="project" value="InterPro"/>
</dbReference>
<evidence type="ECO:0000259" key="2">
    <source>
        <dbReference type="Pfam" id="PF03033"/>
    </source>
</evidence>
<feature type="domain" description="Erythromycin biosynthesis protein CIII-like C-terminal" evidence="3">
    <location>
        <begin position="302"/>
        <end position="413"/>
    </location>
</feature>
<evidence type="ECO:0000313" key="4">
    <source>
        <dbReference type="EMBL" id="CAF1044223.1"/>
    </source>
</evidence>
<dbReference type="Pfam" id="PF03033">
    <property type="entry name" value="Glyco_transf_28"/>
    <property type="match status" value="1"/>
</dbReference>
<dbReference type="EMBL" id="CAJNOQ010004089">
    <property type="protein sequence ID" value="CAF1044223.1"/>
    <property type="molecule type" value="Genomic_DNA"/>
</dbReference>
<evidence type="ECO:0000313" key="5">
    <source>
        <dbReference type="EMBL" id="CAF3814259.1"/>
    </source>
</evidence>
<dbReference type="Proteomes" id="UP000681722">
    <property type="component" value="Unassembled WGS sequence"/>
</dbReference>
<feature type="domain" description="Glycosyltransferase family 28 N-terminal" evidence="2">
    <location>
        <begin position="9"/>
        <end position="140"/>
    </location>
</feature>
<reference evidence="4" key="1">
    <citation type="submission" date="2021-02" db="EMBL/GenBank/DDBJ databases">
        <authorList>
            <person name="Nowell W R."/>
        </authorList>
    </citation>
    <scope>NUCLEOTIDE SEQUENCE</scope>
</reference>
<dbReference type="InterPro" id="IPR004276">
    <property type="entry name" value="GlycoTrans_28_N"/>
</dbReference>
<keyword evidence="1" id="KW-0808">Transferase</keyword>
<dbReference type="InterPro" id="IPR050426">
    <property type="entry name" value="Glycosyltransferase_28"/>
</dbReference>
<evidence type="ECO:0000313" key="6">
    <source>
        <dbReference type="Proteomes" id="UP000663829"/>
    </source>
</evidence>
<dbReference type="PANTHER" id="PTHR48050">
    <property type="entry name" value="STEROL 3-BETA-GLUCOSYLTRANSFERASE"/>
    <property type="match status" value="1"/>
</dbReference>
<dbReference type="InterPro" id="IPR002213">
    <property type="entry name" value="UDP_glucos_trans"/>
</dbReference>
<dbReference type="PANTHER" id="PTHR48050:SF13">
    <property type="entry name" value="STEROL 3-BETA-GLUCOSYLTRANSFERASE UGT80A2"/>
    <property type="match status" value="1"/>
</dbReference>
<dbReference type="AlphaFoldDB" id="A0A814JZS9"/>
<organism evidence="4 6">
    <name type="scientific">Didymodactylos carnosus</name>
    <dbReference type="NCBI Taxonomy" id="1234261"/>
    <lineage>
        <taxon>Eukaryota</taxon>
        <taxon>Metazoa</taxon>
        <taxon>Spiralia</taxon>
        <taxon>Gnathifera</taxon>
        <taxon>Rotifera</taxon>
        <taxon>Eurotatoria</taxon>
        <taxon>Bdelloidea</taxon>
        <taxon>Philodinida</taxon>
        <taxon>Philodinidae</taxon>
        <taxon>Didymodactylos</taxon>
    </lineage>
</organism>
<dbReference type="OrthoDB" id="5835829at2759"/>
<gene>
    <name evidence="4" type="ORF">GPM918_LOCUS15941</name>
    <name evidence="5" type="ORF">SRO942_LOCUS15941</name>
</gene>
<comment type="caution">
    <text evidence="4">The sequence shown here is derived from an EMBL/GenBank/DDBJ whole genome shotgun (WGS) entry which is preliminary data.</text>
</comment>
<dbReference type="Proteomes" id="UP000663829">
    <property type="component" value="Unassembled WGS sequence"/>
</dbReference>
<sequence>MYSLLSRNLGQALREVGHRVRLATHNTFRKFVRDNGLDFFPLAGDPAELMSFMVKNSGIIPSVSSLAAGDLAKNRDVLTKILASTWLACTSEDDETGDTFTAEAIIANPPSFGHIHCAQKLRIPLHIMFTMPWSPTTAFPHPLVNVDYSKASIEKVNMLSYSTIEMFTWSCMRDIVNKFRKETLGLPALHTRQATFIMIDERVPYTYCWSPTLVPKPNDWASHINVSGFFFLKHDATAASKQPDDLLKFLGLNRTQNDQNSSPPIYIGFGSITGHDSTRLLKIVLEALEETGYRALLSGLAKDSDELPDTVFKIGNVPHEWLFQHVSAVCHHGGAGTTASGLRAGKPTIVVPFFGDQFFWGNVVEKNGAGPHPVPGKDITTKDLVEAFKLVHEQKTRAAAERIRDAILKEDGCGEAVRMFHAHLPLSHLRSDLEPTFAACYRLNKLHLQISRRVAQVLVVAGRIEESQLLIHPTQKWLSIHDNRIHIPLHGIVKHTRIAVVDIISDTSTGVKRAIHCENWKSGTCSVVEGVFKGLGKGIGHLCIGCLSLYGELTDVLDCAPSVYDPYSASEIRSRPYIINFKSGVNAAILSLCYGWKDGITDLVNTPRIAYQRHGKLGSVAGTLVALANGIVKPAVGTLSSVTWLCRGLYASLNQFLVGDKGEEACTNNTLGLVSPLPDTTDEEQQQQNGNNISRAAIAASAVTGFQPQVCQQILLEFDEIKKQQLDHHSHWYKSQ</sequence>
<dbReference type="SUPFAM" id="SSF53756">
    <property type="entry name" value="UDP-Glycosyltransferase/glycogen phosphorylase"/>
    <property type="match status" value="1"/>
</dbReference>
<dbReference type="CDD" id="cd03784">
    <property type="entry name" value="GT1_Gtf-like"/>
    <property type="match status" value="1"/>
</dbReference>
<dbReference type="GO" id="GO:0016906">
    <property type="term" value="F:sterol 3-beta-glucosyltransferase activity"/>
    <property type="evidence" value="ECO:0007669"/>
    <property type="project" value="UniProtKB-ARBA"/>
</dbReference>
<dbReference type="Pfam" id="PF06722">
    <property type="entry name" value="EryCIII-like_C"/>
    <property type="match status" value="1"/>
</dbReference>
<dbReference type="InterPro" id="IPR010610">
    <property type="entry name" value="EryCIII-like_C"/>
</dbReference>
<dbReference type="FunFam" id="3.40.50.2000:FF:000009">
    <property type="entry name" value="Sterol 3-beta-glucosyltransferase UGT80A2"/>
    <property type="match status" value="1"/>
</dbReference>
<proteinExistence type="predicted"/>
<name>A0A814JZS9_9BILA</name>
<accession>A0A814JZS9</accession>
<dbReference type="EMBL" id="CAJOBC010004089">
    <property type="protein sequence ID" value="CAF3814259.1"/>
    <property type="molecule type" value="Genomic_DNA"/>
</dbReference>
<evidence type="ECO:0000259" key="3">
    <source>
        <dbReference type="Pfam" id="PF06722"/>
    </source>
</evidence>
<evidence type="ECO:0000256" key="1">
    <source>
        <dbReference type="ARBA" id="ARBA00022679"/>
    </source>
</evidence>
<keyword evidence="6" id="KW-1185">Reference proteome</keyword>
<dbReference type="Gene3D" id="3.40.50.2000">
    <property type="entry name" value="Glycogen Phosphorylase B"/>
    <property type="match status" value="2"/>
</dbReference>